<feature type="domain" description="RNA polymerase Rpb2" evidence="14">
    <location>
        <begin position="363"/>
        <end position="431"/>
    </location>
</feature>
<feature type="domain" description="RNA polymerase Rpb2" evidence="11">
    <location>
        <begin position="973"/>
        <end position="1047"/>
    </location>
</feature>
<dbReference type="HAMAP" id="MF_01321">
    <property type="entry name" value="RNApol_bact_RpoB"/>
    <property type="match status" value="1"/>
</dbReference>
<dbReference type="Pfam" id="PF04560">
    <property type="entry name" value="RNA_pol_Rpb2_7"/>
    <property type="match status" value="1"/>
</dbReference>
<dbReference type="Gene3D" id="3.90.1800.10">
    <property type="entry name" value="RNA polymerase alpha subunit dimerisation domain"/>
    <property type="match status" value="1"/>
</dbReference>
<name>J9QLW9_9STRA</name>
<comment type="function">
    <text evidence="7 9">DNA-dependent RNA polymerase catalyzes the transcription of DNA into RNA using the four ribonucleoside triphosphates as substrates.</text>
</comment>
<evidence type="ECO:0000259" key="10">
    <source>
        <dbReference type="Pfam" id="PF00562"/>
    </source>
</evidence>
<evidence type="ECO:0000259" key="12">
    <source>
        <dbReference type="Pfam" id="PF04561"/>
    </source>
</evidence>
<reference evidence="16" key="1">
    <citation type="journal article" date="2012" name="Curr. Biol.">
        <title>Global distribution of a wild alga revealed by targeted metagenomics.</title>
        <authorList>
            <person name="Worden A.Z."/>
            <person name="Janouskovec J."/>
            <person name="McRose D."/>
            <person name="Engman A."/>
            <person name="Welsh R.M."/>
            <person name="Malfatti S."/>
            <person name="Tringe S.G."/>
            <person name="Keeling P.J."/>
        </authorList>
    </citation>
    <scope>NUCLEOTIDE SEQUENCE</scope>
</reference>
<keyword evidence="5 7" id="KW-0804">Transcription</keyword>
<keyword evidence="16" id="KW-0934">Plastid</keyword>
<dbReference type="InterPro" id="IPR007642">
    <property type="entry name" value="RNA_pol_Rpb2_2"/>
</dbReference>
<comment type="subunit">
    <text evidence="7">The RNAP catalytic core consists of 2 alpha, 1 beta, 1 beta' and 1 omega subunit. When a sigma factor is associated with the core the holoenzyme is formed, which can initiate transcription.</text>
</comment>
<dbReference type="InterPro" id="IPR007641">
    <property type="entry name" value="RNA_pol_Rpb2_7"/>
</dbReference>
<comment type="catalytic activity">
    <reaction evidence="6 7 9">
        <text>RNA(n) + a ribonucleoside 5'-triphosphate = RNA(n+1) + diphosphate</text>
        <dbReference type="Rhea" id="RHEA:21248"/>
        <dbReference type="Rhea" id="RHEA-COMP:14527"/>
        <dbReference type="Rhea" id="RHEA-COMP:17342"/>
        <dbReference type="ChEBI" id="CHEBI:33019"/>
        <dbReference type="ChEBI" id="CHEBI:61557"/>
        <dbReference type="ChEBI" id="CHEBI:140395"/>
        <dbReference type="EC" id="2.7.7.6"/>
    </reaction>
</comment>
<evidence type="ECO:0000256" key="1">
    <source>
        <dbReference type="ARBA" id="ARBA00006835"/>
    </source>
</evidence>
<dbReference type="Gene3D" id="3.90.1110.10">
    <property type="entry name" value="RNA polymerase Rpb2, domain 2"/>
    <property type="match status" value="1"/>
</dbReference>
<comment type="similarity">
    <text evidence="1 7 8">Belongs to the RNA polymerase beta chain family.</text>
</comment>
<dbReference type="InterPro" id="IPR007645">
    <property type="entry name" value="RNA_pol_Rpb2_3"/>
</dbReference>
<dbReference type="InterPro" id="IPR037034">
    <property type="entry name" value="RNA_pol_Rpb2_2_sf"/>
</dbReference>
<dbReference type="Gene3D" id="2.40.50.150">
    <property type="match status" value="1"/>
</dbReference>
<keyword evidence="2 7" id="KW-0240">DNA-directed RNA polymerase</keyword>
<dbReference type="Pfam" id="PF04565">
    <property type="entry name" value="RNA_pol_Rpb2_3"/>
    <property type="match status" value="1"/>
</dbReference>
<evidence type="ECO:0000256" key="7">
    <source>
        <dbReference type="HAMAP-Rule" id="MF_01321"/>
    </source>
</evidence>
<dbReference type="InterPro" id="IPR014724">
    <property type="entry name" value="RNA_pol_RPB2_OB-fold"/>
</dbReference>
<keyword evidence="3 7" id="KW-0808">Transferase</keyword>
<dbReference type="InterPro" id="IPR019462">
    <property type="entry name" value="DNA-dir_RNA_pol_bsu_external_1"/>
</dbReference>
<geneLocation type="plastid" evidence="16"/>
<dbReference type="EC" id="2.7.7.6" evidence="7 9"/>
<evidence type="ECO:0000313" key="16">
    <source>
        <dbReference type="EMBL" id="AFR24838.1"/>
    </source>
</evidence>
<feature type="domain" description="DNA-directed RNA polymerase beta subunit external 1" evidence="15">
    <location>
        <begin position="443"/>
        <end position="509"/>
    </location>
</feature>
<dbReference type="AlphaFoldDB" id="J9QLW9"/>
<dbReference type="InterPro" id="IPR010243">
    <property type="entry name" value="RNA_pol_bsu_bac"/>
</dbReference>
<protein>
    <recommendedName>
        <fullName evidence="7 9">DNA-directed RNA polymerase subunit beta</fullName>
        <shortName evidence="7">RNAP subunit beta</shortName>
        <ecNumber evidence="7 9">2.7.7.6</ecNumber>
    </recommendedName>
    <alternativeName>
        <fullName evidence="7">RNA polymerase subunit beta</fullName>
    </alternativeName>
    <alternativeName>
        <fullName evidence="7">Transcriptase subunit beta</fullName>
    </alternativeName>
</protein>
<organism evidence="16">
    <name type="scientific">uncultured Pelagomonas</name>
    <dbReference type="NCBI Taxonomy" id="660917"/>
    <lineage>
        <taxon>Eukaryota</taxon>
        <taxon>Sar</taxon>
        <taxon>Stramenopiles</taxon>
        <taxon>Ochrophyta</taxon>
        <taxon>Pelagophyceae</taxon>
        <taxon>Pelagomonadales</taxon>
        <taxon>Pelagomonadaceae</taxon>
        <taxon>Pelagomonas</taxon>
        <taxon>environmental samples</taxon>
    </lineage>
</organism>
<evidence type="ECO:0000256" key="2">
    <source>
        <dbReference type="ARBA" id="ARBA00022478"/>
    </source>
</evidence>
<evidence type="ECO:0000259" key="11">
    <source>
        <dbReference type="Pfam" id="PF04560"/>
    </source>
</evidence>
<dbReference type="NCBIfam" id="NF001616">
    <property type="entry name" value="PRK00405.1"/>
    <property type="match status" value="1"/>
</dbReference>
<evidence type="ECO:0000259" key="15">
    <source>
        <dbReference type="Pfam" id="PF10385"/>
    </source>
</evidence>
<dbReference type="PANTHER" id="PTHR20856">
    <property type="entry name" value="DNA-DIRECTED RNA POLYMERASE I SUBUNIT 2"/>
    <property type="match status" value="1"/>
</dbReference>
<evidence type="ECO:0000256" key="3">
    <source>
        <dbReference type="ARBA" id="ARBA00022679"/>
    </source>
</evidence>
<evidence type="ECO:0000256" key="5">
    <source>
        <dbReference type="ARBA" id="ARBA00023163"/>
    </source>
</evidence>
<accession>J9QLW9</accession>
<dbReference type="Gene3D" id="2.40.50.100">
    <property type="match status" value="1"/>
</dbReference>
<dbReference type="GO" id="GO:0032549">
    <property type="term" value="F:ribonucleoside binding"/>
    <property type="evidence" value="ECO:0007669"/>
    <property type="project" value="InterPro"/>
</dbReference>
<sequence length="1081" mass="121682">MDKQLFVTTIPHFSETNLNSFCWFLEYGLSDELRNFASALNLNEKLNIRVYSEEFVLKRPKYSSVQCKRYDLTYAIRIYVPIELIEEGTVNEYLAFFGEIPLMTEEGTFIINGCERVIINQIIRSPGIYYRRETQEKTLQYSATLISDRGSWLKFEFETGTVQIRLNKATTVDFYHLLETCGITNFDPSTKFNLAILNKSIQQTSISDFDTNLLTKNLTNNQNINFDSNKGSEDNYLQIFNEKVYSLGKIGRKKLNSRLGLSIPDSITRVTIDDVIAISNYLVDLHANLGELDDIDNLRNRRVRSIGELLQIQYGIGLSRLERSINERLMITNSTAFKVATIINPKPIIASIKEFFGSSQLSQFMDQTNPIASLTHKRRISSLGPGGLNRDRLSLAVRDIHPSHYGRICPVETPEGQNAGIIASLACYARINESGFLETPFFKMKQGQVLDNQLPIYLTTEEEEVIETAPADRVLNAAFSSLNEQLVPIRYKNEFSLVPINQVKLVSVSPLQNFSVATSLIPFLEHNDANRALMGSNMQRQSVPLLYPHKPIVGTGLEHQLATDSGAVLINKFDATVKYVSSRLISIETPEKNLINYKLQKYARSNQDTCINQRPLVWPNENVTSGQIIADGPGTNGGELALGQNLLVAYMPWEGYNYEDAILVNERLVQEDLFTSIHIEKFDLEIRQTTFGVEKITRDLPNVNDDAVSNLDSNGIVCKGTFVKFGDILVGKVTPKDETDQLPEGRLLRAIFGEKSKNVSDNSLRVPKGTSGRVINVRVFRRTKGYELSDGSISLVRIFIAQIRKIQVGDKIAGRHGNKGIVSRILPRQDMPFLPNGMPVDLLLNPLGVPSRMNVGQIFECLLGLAGSKLNRRFKITPFDEMYGTETSRNLVNGYLQKAAEKTNEAWLYNSSLPGRIVLRDGRTGKLFDNPVLVGKTYMLKLIHQVDDKMHARSTGPYSLITQQPLGGKSRHGGQRFGEMEVWALQAFGCAYTLQELLTLKSDDMEGRNEVLNAIIKGLPIPKPGIPESFKVLIRELHSLGLDISLYKMDKVSSGKTNETEVDLLRHYEKNLKRSLPLYTL</sequence>
<feature type="domain" description="RNA polymerase beta subunit protrusion" evidence="13">
    <location>
        <begin position="60"/>
        <end position="348"/>
    </location>
</feature>
<dbReference type="GO" id="GO:0006351">
    <property type="term" value="P:DNA-templated transcription"/>
    <property type="evidence" value="ECO:0007669"/>
    <property type="project" value="UniProtKB-UniRule"/>
</dbReference>
<dbReference type="Pfam" id="PF04561">
    <property type="entry name" value="RNA_pol_Rpb2_2"/>
    <property type="match status" value="1"/>
</dbReference>
<dbReference type="InterPro" id="IPR037033">
    <property type="entry name" value="DNA-dir_RNAP_su2_hyb_sf"/>
</dbReference>
<feature type="domain" description="DNA-directed RNA polymerase subunit 2 hybrid-binding" evidence="10">
    <location>
        <begin position="575"/>
        <end position="971"/>
    </location>
</feature>
<proteinExistence type="inferred from homology"/>
<evidence type="ECO:0000256" key="4">
    <source>
        <dbReference type="ARBA" id="ARBA00022695"/>
    </source>
</evidence>
<dbReference type="Pfam" id="PF04563">
    <property type="entry name" value="RNA_pol_Rpb2_1"/>
    <property type="match status" value="1"/>
</dbReference>
<dbReference type="GO" id="GO:0003899">
    <property type="term" value="F:DNA-directed RNA polymerase activity"/>
    <property type="evidence" value="ECO:0007669"/>
    <property type="project" value="UniProtKB-UniRule"/>
</dbReference>
<dbReference type="InterPro" id="IPR042107">
    <property type="entry name" value="DNA-dir_RNA_pol_bsu_ext_1_sf"/>
</dbReference>
<dbReference type="SUPFAM" id="SSF64484">
    <property type="entry name" value="beta and beta-prime subunits of DNA dependent RNA-polymerase"/>
    <property type="match status" value="1"/>
</dbReference>
<evidence type="ECO:0000259" key="13">
    <source>
        <dbReference type="Pfam" id="PF04563"/>
    </source>
</evidence>
<evidence type="ECO:0000256" key="8">
    <source>
        <dbReference type="RuleBase" id="RU000434"/>
    </source>
</evidence>
<keyword evidence="4 7" id="KW-0548">Nucleotidyltransferase</keyword>
<dbReference type="InterPro" id="IPR007120">
    <property type="entry name" value="DNA-dir_RNAP_su2_dom"/>
</dbReference>
<dbReference type="GO" id="GO:0003677">
    <property type="term" value="F:DNA binding"/>
    <property type="evidence" value="ECO:0007669"/>
    <property type="project" value="UniProtKB-UniRule"/>
</dbReference>
<dbReference type="CDD" id="cd00653">
    <property type="entry name" value="RNA_pol_B_RPB2"/>
    <property type="match status" value="1"/>
</dbReference>
<evidence type="ECO:0000256" key="6">
    <source>
        <dbReference type="ARBA" id="ARBA00048552"/>
    </source>
</evidence>
<dbReference type="Pfam" id="PF10385">
    <property type="entry name" value="RNA_pol_Rpb2_45"/>
    <property type="match status" value="1"/>
</dbReference>
<dbReference type="GO" id="GO:0000428">
    <property type="term" value="C:DNA-directed RNA polymerase complex"/>
    <property type="evidence" value="ECO:0007669"/>
    <property type="project" value="UniProtKB-KW"/>
</dbReference>
<gene>
    <name evidence="7 16" type="primary">rpoB</name>
</gene>
<dbReference type="InterPro" id="IPR007121">
    <property type="entry name" value="RNA_pol_bsu_CS"/>
</dbReference>
<dbReference type="EMBL" id="JX297813">
    <property type="protein sequence ID" value="AFR24838.1"/>
    <property type="molecule type" value="Genomic_DNA"/>
</dbReference>
<comment type="subunit">
    <text evidence="9">In plastids the minimal PEP RNA polymerase catalytic core is composed of four subunits: alpha, beta, beta', and beta''. When a (nuclear-encoded) sigma factor is associated with the core the holoenzyme is formed, which can initiate transcription.</text>
</comment>
<dbReference type="Pfam" id="PF00562">
    <property type="entry name" value="RNA_pol_Rpb2_6"/>
    <property type="match status" value="1"/>
</dbReference>
<dbReference type="Gene3D" id="2.40.270.10">
    <property type="entry name" value="DNA-directed RNA polymerase, subunit 2, domain 6"/>
    <property type="match status" value="1"/>
</dbReference>
<dbReference type="InterPro" id="IPR015712">
    <property type="entry name" value="DNA-dir_RNA_pol_su2"/>
</dbReference>
<dbReference type="Gene3D" id="3.90.1100.10">
    <property type="match status" value="1"/>
</dbReference>
<feature type="domain" description="RNA polymerase Rpb2" evidence="12">
    <location>
        <begin position="124"/>
        <end position="304"/>
    </location>
</feature>
<evidence type="ECO:0000256" key="9">
    <source>
        <dbReference type="RuleBase" id="RU363031"/>
    </source>
</evidence>
<evidence type="ECO:0000259" key="14">
    <source>
        <dbReference type="Pfam" id="PF04565"/>
    </source>
</evidence>
<dbReference type="Gene3D" id="2.30.150.10">
    <property type="entry name" value="DNA-directed RNA polymerase, beta subunit, external 1 domain"/>
    <property type="match status" value="1"/>
</dbReference>
<dbReference type="InterPro" id="IPR007644">
    <property type="entry name" value="RNA_pol_bsu_protrusion"/>
</dbReference>
<dbReference type="PROSITE" id="PS01166">
    <property type="entry name" value="RNA_POL_BETA"/>
    <property type="match status" value="1"/>
</dbReference>